<feature type="binding site" evidence="7">
    <location>
        <position position="244"/>
    </location>
    <ligand>
        <name>K(+)</name>
        <dbReference type="ChEBI" id="CHEBI:29103"/>
    </ligand>
</feature>
<dbReference type="EMBL" id="JAOXHJ010000001">
    <property type="protein sequence ID" value="MCV3753832.1"/>
    <property type="molecule type" value="Genomic_DNA"/>
</dbReference>
<dbReference type="CDD" id="cd04164">
    <property type="entry name" value="trmE"/>
    <property type="match status" value="1"/>
</dbReference>
<dbReference type="Pfam" id="PF01926">
    <property type="entry name" value="MMR_HSR1"/>
    <property type="match status" value="1"/>
</dbReference>
<dbReference type="InterPro" id="IPR027368">
    <property type="entry name" value="MnmE_dom2"/>
</dbReference>
<dbReference type="EC" id="3.6.-.-" evidence="7"/>
<evidence type="ECO:0000256" key="5">
    <source>
        <dbReference type="ARBA" id="ARBA00022958"/>
    </source>
</evidence>
<keyword evidence="4 7" id="KW-0547">Nucleotide-binding</keyword>
<dbReference type="NCBIfam" id="TIGR00450">
    <property type="entry name" value="mnmE_trmE_thdF"/>
    <property type="match status" value="1"/>
</dbReference>
<keyword evidence="11" id="KW-1185">Reference proteome</keyword>
<feature type="domain" description="TrmE-type G" evidence="9">
    <location>
        <begin position="215"/>
        <end position="359"/>
    </location>
</feature>
<evidence type="ECO:0000256" key="4">
    <source>
        <dbReference type="ARBA" id="ARBA00022741"/>
    </source>
</evidence>
<evidence type="ECO:0000256" key="8">
    <source>
        <dbReference type="RuleBase" id="RU003313"/>
    </source>
</evidence>
<dbReference type="PANTHER" id="PTHR42714">
    <property type="entry name" value="TRNA MODIFICATION GTPASE GTPBP3"/>
    <property type="match status" value="1"/>
</dbReference>
<evidence type="ECO:0000256" key="7">
    <source>
        <dbReference type="HAMAP-Rule" id="MF_00379"/>
    </source>
</evidence>
<dbReference type="InterPro" id="IPR031168">
    <property type="entry name" value="G_TrmE"/>
</dbReference>
<dbReference type="NCBIfam" id="TIGR00231">
    <property type="entry name" value="small_GTP"/>
    <property type="match status" value="1"/>
</dbReference>
<evidence type="ECO:0000256" key="1">
    <source>
        <dbReference type="ARBA" id="ARBA00011043"/>
    </source>
</evidence>
<feature type="binding site" evidence="7">
    <location>
        <position position="225"/>
    </location>
    <ligand>
        <name>K(+)</name>
        <dbReference type="ChEBI" id="CHEBI:29103"/>
    </ligand>
</feature>
<feature type="binding site" evidence="7">
    <location>
        <position position="250"/>
    </location>
    <ligand>
        <name>Mg(2+)</name>
        <dbReference type="ChEBI" id="CHEBI:18420"/>
    </ligand>
</feature>
<dbReference type="Gene3D" id="3.30.1360.120">
    <property type="entry name" value="Probable tRNA modification gtpase trme, domain 1"/>
    <property type="match status" value="1"/>
</dbReference>
<keyword evidence="2 7" id="KW-0819">tRNA processing</keyword>
<dbReference type="InterPro" id="IPR005225">
    <property type="entry name" value="Small_GTP-bd"/>
</dbReference>
<organism evidence="10 11">
    <name type="scientific">Ureaplasma zalophigenitalium</name>
    <dbReference type="NCBI Taxonomy" id="907723"/>
    <lineage>
        <taxon>Bacteria</taxon>
        <taxon>Bacillati</taxon>
        <taxon>Mycoplasmatota</taxon>
        <taxon>Mycoplasmoidales</taxon>
        <taxon>Mycoplasmoidaceae</taxon>
        <taxon>Ureaplasma</taxon>
    </lineage>
</organism>
<keyword evidence="5 7" id="KW-0630">Potassium</keyword>
<feature type="binding site" evidence="7">
    <location>
        <position position="21"/>
    </location>
    <ligand>
        <name>(6S)-5-formyl-5,6,7,8-tetrahydrofolate</name>
        <dbReference type="ChEBI" id="CHEBI:57457"/>
    </ligand>
</feature>
<comment type="similarity">
    <text evidence="1 7 8">Belongs to the TRAFAC class TrmE-Era-EngA-EngB-Septin-like GTPase superfamily. TrmE GTPase family.</text>
</comment>
<gene>
    <name evidence="7 10" type="primary">mnmE</name>
    <name evidence="7" type="synonym">trmE</name>
    <name evidence="10" type="ORF">OF365_00310</name>
</gene>
<comment type="function">
    <text evidence="7">Exhibits a very high intrinsic GTPase hydrolysis rate. Involved in the addition of a carboxymethylaminomethyl (cmnm) group at the wobble position (U34) of certain tRNAs, forming tRNA-cmnm(5)s(2)U34.</text>
</comment>
<feature type="binding site" evidence="7">
    <location>
        <position position="249"/>
    </location>
    <ligand>
        <name>K(+)</name>
        <dbReference type="ChEBI" id="CHEBI:29103"/>
    </ligand>
</feature>
<evidence type="ECO:0000256" key="6">
    <source>
        <dbReference type="ARBA" id="ARBA00023134"/>
    </source>
</evidence>
<dbReference type="SUPFAM" id="SSF52540">
    <property type="entry name" value="P-loop containing nucleoside triphosphate hydrolases"/>
    <property type="match status" value="1"/>
</dbReference>
<dbReference type="HAMAP" id="MF_00379">
    <property type="entry name" value="GTPase_MnmE"/>
    <property type="match status" value="1"/>
</dbReference>
<proteinExistence type="inferred from homology"/>
<feature type="binding site" evidence="7">
    <location>
        <position position="118"/>
    </location>
    <ligand>
        <name>(6S)-5-formyl-5,6,7,8-tetrahydrofolate</name>
        <dbReference type="ChEBI" id="CHEBI:57457"/>
    </ligand>
</feature>
<evidence type="ECO:0000256" key="3">
    <source>
        <dbReference type="ARBA" id="ARBA00022723"/>
    </source>
</evidence>
<dbReference type="PRINTS" id="PR00326">
    <property type="entry name" value="GTP1OBG"/>
</dbReference>
<reference evidence="10 11" key="1">
    <citation type="journal article" date="2020" name="Int. J. Syst. Evol. Microbiol.">
        <title>Ureaplasma miroungigenitalium sp. nov. isolated from northern elephant seals (Mirounga angustirostris) and Ureaplasma zalophigenitalium sp. nov. isolated from California sea lions (Zalophus californianus).</title>
        <authorList>
            <person name="Volokhov D.V."/>
            <person name="Gulland F.M."/>
            <person name="Gao Y."/>
            <person name="Chizhikov V.E."/>
        </authorList>
    </citation>
    <scope>NUCLEOTIDE SEQUENCE [LARGE SCALE GENOMIC DNA]</scope>
    <source>
        <strain evidence="10 11">CSL7644-GEN</strain>
    </source>
</reference>
<dbReference type="InterPro" id="IPR006073">
    <property type="entry name" value="GTP-bd"/>
</dbReference>
<dbReference type="Pfam" id="PF12631">
    <property type="entry name" value="MnmE_helical"/>
    <property type="match status" value="1"/>
</dbReference>
<evidence type="ECO:0000259" key="9">
    <source>
        <dbReference type="PROSITE" id="PS51709"/>
    </source>
</evidence>
<feature type="binding site" evidence="7">
    <location>
        <position position="229"/>
    </location>
    <ligand>
        <name>Mg(2+)</name>
        <dbReference type="ChEBI" id="CHEBI:18420"/>
    </ligand>
</feature>
<dbReference type="InterPro" id="IPR027266">
    <property type="entry name" value="TrmE/GcvT-like"/>
</dbReference>
<keyword evidence="6 7" id="KW-0342">GTP-binding</keyword>
<dbReference type="CDD" id="cd14858">
    <property type="entry name" value="TrmE_N"/>
    <property type="match status" value="1"/>
</dbReference>
<dbReference type="Gene3D" id="3.40.50.300">
    <property type="entry name" value="P-loop containing nucleotide triphosphate hydrolases"/>
    <property type="match status" value="1"/>
</dbReference>
<protein>
    <recommendedName>
        <fullName evidence="7">tRNA modification GTPase MnmE</fullName>
        <ecNumber evidence="7">3.6.-.-</ecNumber>
    </recommendedName>
</protein>
<comment type="caution">
    <text evidence="10">The sequence shown here is derived from an EMBL/GenBank/DDBJ whole genome shotgun (WGS) entry which is preliminary data.</text>
</comment>
<comment type="subunit">
    <text evidence="7">Homodimer. Heterotetramer of two MnmE and two MnmG subunits.</text>
</comment>
<feature type="binding site" evidence="7">
    <location>
        <begin position="244"/>
        <end position="250"/>
    </location>
    <ligand>
        <name>GTP</name>
        <dbReference type="ChEBI" id="CHEBI:37565"/>
    </ligand>
</feature>
<feature type="binding site" evidence="7">
    <location>
        <begin position="225"/>
        <end position="230"/>
    </location>
    <ligand>
        <name>GTP</name>
        <dbReference type="ChEBI" id="CHEBI:37565"/>
    </ligand>
</feature>
<sequence>MFSTIVALATANLNAAIHIIRISGSQAFEIINKVLNKKVPYIGNRIFYRYIQDEQKTYDEVLINTFTHPHSFTGEDSIEINCHGGVLVAHMIIELLIKNGCEYAQRGEFSRRALMHKKMDLTKVEAINNLIHAQNEIAINANINALKGWVGDDLKKIRKELFEIIGQMQVNIDYPEYDDVPEIDEQTLIDKLLYINNGLNELLERSSRYMPINDGIKVLIIGQPNVGKSTLLNALANEEKAIVTNIPGTTRDVIETVINIDGFTLKLFDTAGIHETDDQIEQYGINKALNLINQVDLVLYLIDQDKIEYDIYDQIKNKVHLIIHTKKDLQRDFNNKYIYINAQQKDIQDLIEAIKAQFKVHEFSDVNVNVLSSHRQIGLLKQVYEKIKYSINILENGATIDLVLADLEIANLKLLELLGENKEYDFLDELFANFCLGK</sequence>
<keyword evidence="3 7" id="KW-0479">Metal-binding</keyword>
<feature type="binding site" evidence="7">
    <location>
        <position position="438"/>
    </location>
    <ligand>
        <name>(6S)-5-formyl-5,6,7,8-tetrahydrofolate</name>
        <dbReference type="ChEBI" id="CHEBI:57457"/>
    </ligand>
</feature>
<dbReference type="Gene3D" id="1.20.120.430">
    <property type="entry name" value="tRNA modification GTPase MnmE domain 2"/>
    <property type="match status" value="1"/>
</dbReference>
<comment type="subcellular location">
    <subcellularLocation>
        <location evidence="7">Cytoplasm</location>
    </subcellularLocation>
</comment>
<dbReference type="PROSITE" id="PS51709">
    <property type="entry name" value="G_TRME"/>
    <property type="match status" value="1"/>
</dbReference>
<keyword evidence="7" id="KW-0378">Hydrolase</keyword>
<keyword evidence="7" id="KW-0460">Magnesium</keyword>
<feature type="binding site" evidence="7">
    <location>
        <position position="246"/>
    </location>
    <ligand>
        <name>K(+)</name>
        <dbReference type="ChEBI" id="CHEBI:29103"/>
    </ligand>
</feature>
<dbReference type="InterPro" id="IPR025867">
    <property type="entry name" value="MnmE_helical"/>
</dbReference>
<dbReference type="Proteomes" id="UP001207252">
    <property type="component" value="Unassembled WGS sequence"/>
</dbReference>
<dbReference type="PANTHER" id="PTHR42714:SF2">
    <property type="entry name" value="TRNA MODIFICATION GTPASE GTPBP3, MITOCHONDRIAL"/>
    <property type="match status" value="1"/>
</dbReference>
<feature type="binding site" evidence="7">
    <location>
        <begin position="269"/>
        <end position="272"/>
    </location>
    <ligand>
        <name>GTP</name>
        <dbReference type="ChEBI" id="CHEBI:37565"/>
    </ligand>
</feature>
<evidence type="ECO:0000256" key="2">
    <source>
        <dbReference type="ARBA" id="ARBA00022694"/>
    </source>
</evidence>
<comment type="caution">
    <text evidence="7">Lacks conserved residue(s) required for the propagation of feature annotation.</text>
</comment>
<dbReference type="RefSeq" id="WP_263817634.1">
    <property type="nucleotide sequence ID" value="NZ_JAOXHJ010000001.1"/>
</dbReference>
<dbReference type="Pfam" id="PF10396">
    <property type="entry name" value="TrmE_N"/>
    <property type="match status" value="1"/>
</dbReference>
<keyword evidence="7" id="KW-0963">Cytoplasm</keyword>
<comment type="cofactor">
    <cofactor evidence="7">
        <name>K(+)</name>
        <dbReference type="ChEBI" id="CHEBI:29103"/>
    </cofactor>
    <text evidence="7">Binds 1 potassium ion per subunit.</text>
</comment>
<dbReference type="InterPro" id="IPR027417">
    <property type="entry name" value="P-loop_NTPase"/>
</dbReference>
<feature type="binding site" evidence="7">
    <location>
        <position position="79"/>
    </location>
    <ligand>
        <name>(6S)-5-formyl-5,6,7,8-tetrahydrofolate</name>
        <dbReference type="ChEBI" id="CHEBI:57457"/>
    </ligand>
</feature>
<accession>A0ABT3BNL4</accession>
<evidence type="ECO:0000313" key="11">
    <source>
        <dbReference type="Proteomes" id="UP001207252"/>
    </source>
</evidence>
<evidence type="ECO:0000313" key="10">
    <source>
        <dbReference type="EMBL" id="MCV3753832.1"/>
    </source>
</evidence>
<name>A0ABT3BNL4_9BACT</name>
<dbReference type="InterPro" id="IPR018948">
    <property type="entry name" value="GTP-bd_TrmE_N"/>
</dbReference>
<dbReference type="InterPro" id="IPR004520">
    <property type="entry name" value="GTPase_MnmE"/>
</dbReference>